<dbReference type="SUPFAM" id="SSF53335">
    <property type="entry name" value="S-adenosyl-L-methionine-dependent methyltransferases"/>
    <property type="match status" value="1"/>
</dbReference>
<name>A0A951MCP7_9BACT</name>
<keyword evidence="2" id="KW-1185">Reference proteome</keyword>
<dbReference type="EMBL" id="RPHB01000001">
    <property type="protein sequence ID" value="MBW3466596.1"/>
    <property type="molecule type" value="Genomic_DNA"/>
</dbReference>
<comment type="caution">
    <text evidence="1">The sequence shown here is derived from an EMBL/GenBank/DDBJ whole genome shotgun (WGS) entry which is preliminary data.</text>
</comment>
<sequence length="193" mass="22311">MPVPEIEVIHIQNLRALANREELLRILPMGGVVAELGVDFGGFSEKILQINRPSKLHLIDVWQSTRYPEKLFHEVRQKFSKELDSGHVIINRGFSTTVGKQFEDGYFDWIYIDTSHSYQVTKEELELYRSKIKKGGIIAGHDFIVGEIDVPWKYGVIEAVYEFCKKHGWEIIYLTMERGISPSFAIREIPKES</sequence>
<dbReference type="GO" id="GO:0008168">
    <property type="term" value="F:methyltransferase activity"/>
    <property type="evidence" value="ECO:0007669"/>
    <property type="project" value="UniProtKB-KW"/>
</dbReference>
<evidence type="ECO:0000313" key="2">
    <source>
        <dbReference type="Proteomes" id="UP000727490"/>
    </source>
</evidence>
<dbReference type="GO" id="GO:0032259">
    <property type="term" value="P:methylation"/>
    <property type="evidence" value="ECO:0007669"/>
    <property type="project" value="UniProtKB-KW"/>
</dbReference>
<dbReference type="Pfam" id="PF13578">
    <property type="entry name" value="Methyltransf_24"/>
    <property type="match status" value="1"/>
</dbReference>
<keyword evidence="1" id="KW-0808">Transferase</keyword>
<proteinExistence type="predicted"/>
<evidence type="ECO:0000313" key="1">
    <source>
        <dbReference type="EMBL" id="MBW3466596.1"/>
    </source>
</evidence>
<accession>A0A951MCP7</accession>
<dbReference type="Gene3D" id="3.40.50.150">
    <property type="entry name" value="Vaccinia Virus protein VP39"/>
    <property type="match status" value="1"/>
</dbReference>
<dbReference type="InterPro" id="IPR029063">
    <property type="entry name" value="SAM-dependent_MTases_sf"/>
</dbReference>
<protein>
    <submittedName>
        <fullName evidence="1">Class I SAM-dependent methyltransferase</fullName>
    </submittedName>
</protein>
<dbReference type="Proteomes" id="UP000727490">
    <property type="component" value="Unassembled WGS sequence"/>
</dbReference>
<organism evidence="1 2">
    <name type="scientific">Arthrospiribacter ruber</name>
    <dbReference type="NCBI Taxonomy" id="2487934"/>
    <lineage>
        <taxon>Bacteria</taxon>
        <taxon>Pseudomonadati</taxon>
        <taxon>Bacteroidota</taxon>
        <taxon>Cytophagia</taxon>
        <taxon>Cytophagales</taxon>
        <taxon>Cyclobacteriaceae</taxon>
        <taxon>Arthrospiribacter</taxon>
    </lineage>
</organism>
<reference evidence="1 2" key="1">
    <citation type="journal article" date="2020" name="Syst. Appl. Microbiol.">
        <title>Arthrospiribacter ruber gen. nov., sp. nov., a novel bacterium isolated from Arthrospira cultures.</title>
        <authorList>
            <person name="Waleron M."/>
            <person name="Misztak A."/>
            <person name="Waleron M.M."/>
            <person name="Furmaniak M."/>
            <person name="Mrozik A."/>
            <person name="Waleron K."/>
        </authorList>
    </citation>
    <scope>NUCLEOTIDE SEQUENCE [LARGE SCALE GENOMIC DNA]</scope>
    <source>
        <strain evidence="1 2">DPMB0001</strain>
    </source>
</reference>
<keyword evidence="1" id="KW-0489">Methyltransferase</keyword>
<dbReference type="AlphaFoldDB" id="A0A951MCP7"/>
<gene>
    <name evidence="1" type="ORF">EGN73_02045</name>
</gene>